<dbReference type="RefSeq" id="WP_396769117.1">
    <property type="nucleotide sequence ID" value="NZ_JBITLA010000004.1"/>
</dbReference>
<keyword evidence="2" id="KW-1185">Reference proteome</keyword>
<accession>A0ABW7ZK77</accession>
<reference evidence="1 2" key="1">
    <citation type="submission" date="2024-10" db="EMBL/GenBank/DDBJ databases">
        <title>The Natural Products Discovery Center: Release of the First 8490 Sequenced Strains for Exploring Actinobacteria Biosynthetic Diversity.</title>
        <authorList>
            <person name="Kalkreuter E."/>
            <person name="Kautsar S.A."/>
            <person name="Yang D."/>
            <person name="Bader C.D."/>
            <person name="Teijaro C.N."/>
            <person name="Fluegel L."/>
            <person name="Davis C.M."/>
            <person name="Simpson J.R."/>
            <person name="Lauterbach L."/>
            <person name="Steele A.D."/>
            <person name="Gui C."/>
            <person name="Meng S."/>
            <person name="Li G."/>
            <person name="Viehrig K."/>
            <person name="Ye F."/>
            <person name="Su P."/>
            <person name="Kiefer A.F."/>
            <person name="Nichols A."/>
            <person name="Cepeda A.J."/>
            <person name="Yan W."/>
            <person name="Fan B."/>
            <person name="Jiang Y."/>
            <person name="Adhikari A."/>
            <person name="Zheng C.-J."/>
            <person name="Schuster L."/>
            <person name="Cowan T.M."/>
            <person name="Smanski M.J."/>
            <person name="Chevrette M.G."/>
            <person name="De Carvalho L.P.S."/>
            <person name="Shen B."/>
        </authorList>
    </citation>
    <scope>NUCLEOTIDE SEQUENCE [LARGE SCALE GENOMIC DNA]</scope>
    <source>
        <strain evidence="1 2">NPDC049845</strain>
    </source>
</reference>
<sequence>METTTVSYARLVRPAIDRVYVGARWAARPRMEAFYAERGCELGAENSFFSGVLARPMPAAALVDGLVYGDGDMSRELEQGIFVRDDEGAWHLTDLGRELVLFAQRATGEAAEELWGALLPGMLPGLSIVPRLAELVGRVLAHAQATGGPAFRAMSPPYEPADASPALLLVTRLGSLRHHRADAHRAAWRAAGLTADGIRALPDGPERAAIEADTDRRDEPAYAVLTEAERWELLAGLAALPN</sequence>
<evidence type="ECO:0000313" key="1">
    <source>
        <dbReference type="EMBL" id="MFI7263256.1"/>
    </source>
</evidence>
<protein>
    <submittedName>
        <fullName evidence="1">Uncharacterized protein</fullName>
    </submittedName>
</protein>
<organism evidence="1 2">
    <name type="scientific">Micromonospora maritima</name>
    <dbReference type="NCBI Taxonomy" id="986711"/>
    <lineage>
        <taxon>Bacteria</taxon>
        <taxon>Bacillati</taxon>
        <taxon>Actinomycetota</taxon>
        <taxon>Actinomycetes</taxon>
        <taxon>Micromonosporales</taxon>
        <taxon>Micromonosporaceae</taxon>
        <taxon>Micromonospora</taxon>
    </lineage>
</organism>
<name>A0ABW7ZK77_9ACTN</name>
<gene>
    <name evidence="1" type="ORF">ACIBP4_13280</name>
</gene>
<proteinExistence type="predicted"/>
<evidence type="ECO:0000313" key="2">
    <source>
        <dbReference type="Proteomes" id="UP001612812"/>
    </source>
</evidence>
<comment type="caution">
    <text evidence="1">The sequence shown here is derived from an EMBL/GenBank/DDBJ whole genome shotgun (WGS) entry which is preliminary data.</text>
</comment>
<dbReference type="EMBL" id="JBITLE010000004">
    <property type="protein sequence ID" value="MFI7263256.1"/>
    <property type="molecule type" value="Genomic_DNA"/>
</dbReference>
<dbReference type="Proteomes" id="UP001612812">
    <property type="component" value="Unassembled WGS sequence"/>
</dbReference>